<evidence type="ECO:0000256" key="5">
    <source>
        <dbReference type="PIRSR" id="PIRSR600760-2"/>
    </source>
</evidence>
<evidence type="ECO:0000256" key="1">
    <source>
        <dbReference type="ARBA" id="ARBA00001625"/>
    </source>
</evidence>
<dbReference type="InterPro" id="IPR000760">
    <property type="entry name" value="Inositol_monophosphatase-like"/>
</dbReference>
<feature type="binding site" evidence="5">
    <location>
        <position position="92"/>
    </location>
    <ligand>
        <name>Mg(2+)</name>
        <dbReference type="ChEBI" id="CHEBI:18420"/>
        <label>1</label>
        <note>catalytic</note>
    </ligand>
</feature>
<evidence type="ECO:0000313" key="6">
    <source>
        <dbReference type="EMBL" id="THA10988.1"/>
    </source>
</evidence>
<keyword evidence="4" id="KW-0997">Cell inner membrane</keyword>
<feature type="binding site" evidence="4">
    <location>
        <position position="89"/>
    </location>
    <ligand>
        <name>Mg(2+)</name>
        <dbReference type="ChEBI" id="CHEBI:18420"/>
        <label>2</label>
    </ligand>
</feature>
<comment type="subcellular location">
    <subcellularLocation>
        <location evidence="4">Cell inner membrane</location>
        <topology evidence="4">Peripheral membrane protein</topology>
        <orientation evidence="4">Cytoplasmic side</orientation>
    </subcellularLocation>
</comment>
<feature type="binding site" evidence="4">
    <location>
        <position position="221"/>
    </location>
    <ligand>
        <name>Mg(2+)</name>
        <dbReference type="ChEBI" id="CHEBI:18420"/>
        <label>2</label>
    </ligand>
</feature>
<feature type="binding site" evidence="4">
    <location>
        <position position="69"/>
    </location>
    <ligand>
        <name>substrate</name>
    </ligand>
</feature>
<feature type="binding site" evidence="5">
    <location>
        <position position="221"/>
    </location>
    <ligand>
        <name>Mg(2+)</name>
        <dbReference type="ChEBI" id="CHEBI:18420"/>
        <label>1</label>
        <note>catalytic</note>
    </ligand>
</feature>
<feature type="binding site" evidence="5">
    <location>
        <position position="91"/>
    </location>
    <ligand>
        <name>Mg(2+)</name>
        <dbReference type="ChEBI" id="CHEBI:18420"/>
        <label>1</label>
        <note>catalytic</note>
    </ligand>
</feature>
<dbReference type="Gene3D" id="3.30.540.10">
    <property type="entry name" value="Fructose-1,6-Bisphosphatase, subunit A, domain 1"/>
    <property type="match status" value="1"/>
</dbReference>
<keyword evidence="4" id="KW-0472">Membrane</keyword>
<dbReference type="EMBL" id="QXNG01000148">
    <property type="protein sequence ID" value="THA10988.1"/>
    <property type="molecule type" value="Genomic_DNA"/>
</dbReference>
<comment type="catalytic activity">
    <reaction evidence="1 4">
        <text>adenosine 3',5'-bisphosphate + H2O = AMP + phosphate</text>
        <dbReference type="Rhea" id="RHEA:10040"/>
        <dbReference type="ChEBI" id="CHEBI:15377"/>
        <dbReference type="ChEBI" id="CHEBI:43474"/>
        <dbReference type="ChEBI" id="CHEBI:58343"/>
        <dbReference type="ChEBI" id="CHEBI:456215"/>
        <dbReference type="EC" id="3.1.3.7"/>
    </reaction>
</comment>
<dbReference type="Proteomes" id="UP000310576">
    <property type="component" value="Unassembled WGS sequence"/>
</dbReference>
<dbReference type="GO" id="GO:0000287">
    <property type="term" value="F:magnesium ion binding"/>
    <property type="evidence" value="ECO:0007669"/>
    <property type="project" value="UniProtKB-UniRule"/>
</dbReference>
<keyword evidence="4" id="KW-1003">Cell membrane</keyword>
<keyword evidence="4 6" id="KW-0378">Hydrolase</keyword>
<keyword evidence="3 4" id="KW-0460">Magnesium</keyword>
<dbReference type="InterPro" id="IPR006240">
    <property type="entry name" value="CysQ"/>
</dbReference>
<evidence type="ECO:0000256" key="3">
    <source>
        <dbReference type="ARBA" id="ARBA00022842"/>
    </source>
</evidence>
<evidence type="ECO:0000256" key="4">
    <source>
        <dbReference type="HAMAP-Rule" id="MF_02095"/>
    </source>
</evidence>
<accession>A0A4S2PD53</accession>
<comment type="similarity">
    <text evidence="4">Belongs to the inositol monophosphatase superfamily. CysQ family.</text>
</comment>
<dbReference type="GO" id="GO:0005886">
    <property type="term" value="C:plasma membrane"/>
    <property type="evidence" value="ECO:0007669"/>
    <property type="project" value="UniProtKB-SubCell"/>
</dbReference>
<dbReference type="InterPro" id="IPR020583">
    <property type="entry name" value="Inositol_monoP_metal-BS"/>
</dbReference>
<dbReference type="SUPFAM" id="SSF56655">
    <property type="entry name" value="Carbohydrate phosphatase"/>
    <property type="match status" value="1"/>
</dbReference>
<dbReference type="HAMAP" id="MF_02095">
    <property type="entry name" value="CysQ"/>
    <property type="match status" value="1"/>
</dbReference>
<dbReference type="Pfam" id="PF00459">
    <property type="entry name" value="Inositol_P"/>
    <property type="match status" value="1"/>
</dbReference>
<dbReference type="Gene3D" id="3.40.190.80">
    <property type="match status" value="1"/>
</dbReference>
<evidence type="ECO:0000313" key="7">
    <source>
        <dbReference type="Proteomes" id="UP000310576"/>
    </source>
</evidence>
<comment type="function">
    <text evidence="4">Converts adenosine-3',5'-bisphosphate (PAP) to AMP.</text>
</comment>
<keyword evidence="2 4" id="KW-0479">Metal-binding</keyword>
<name>A0A4S2PD53_9PAST</name>
<evidence type="ECO:0000256" key="2">
    <source>
        <dbReference type="ARBA" id="ARBA00022723"/>
    </source>
</evidence>
<dbReference type="PROSITE" id="PS00629">
    <property type="entry name" value="IMP_1"/>
    <property type="match status" value="1"/>
</dbReference>
<feature type="binding site" evidence="4">
    <location>
        <position position="89"/>
    </location>
    <ligand>
        <name>Mg(2+)</name>
        <dbReference type="ChEBI" id="CHEBI:18420"/>
        <label>1</label>
    </ligand>
</feature>
<feature type="binding site" evidence="4">
    <location>
        <begin position="91"/>
        <end position="94"/>
    </location>
    <ligand>
        <name>substrate</name>
    </ligand>
</feature>
<sequence>MLLLNEHLLNQILPIAYQAGNYLQDFYQQNIDIQMKEDNTPVTEADLFISQFLTEKLTALFPQIPVLSEENCHLPFEERQKWKEYWLIDPLDGTQQFINRTDQFSVLITLIRKNKPVLSIIHAPILSFTYYAMEGFGAFKKQGEQVKKLAKNSVNLNRTFSDFPLRIAVGEREAQEKVRSILPKDFPCEFVVMGSSSLKSGLVAEGIVDCYVRLGQTGEWDTAAAEVLLGETNGQIFDPKFAPLTYNRREILINPPFVMVADKSVNWASVFQFN</sequence>
<dbReference type="EC" id="3.1.3.7" evidence="4"/>
<dbReference type="GO" id="GO:0000103">
    <property type="term" value="P:sulfate assimilation"/>
    <property type="evidence" value="ECO:0007669"/>
    <property type="project" value="TreeGrafter"/>
</dbReference>
<reference evidence="6 7" key="1">
    <citation type="journal article" date="2019" name="Vet. Microbiol.">
        <title>Development of multi locus sequence typing (MLST) of Rodentibacter pneumotropicus.</title>
        <authorList>
            <person name="Adhikary S."/>
            <person name="Bisgaard M."/>
            <person name="Boot R."/>
            <person name="Benga L."/>
            <person name="Nicklas W."/>
            <person name="Christensen H."/>
        </authorList>
    </citation>
    <scope>NUCLEOTIDE SEQUENCE [LARGE SCALE GENOMIC DNA]</scope>
    <source>
        <strain evidence="6 7">1596_07</strain>
    </source>
</reference>
<dbReference type="PANTHER" id="PTHR43028:SF7">
    <property type="entry name" value="3'(2'),5'-BISPHOSPHATE NUCLEOTIDASE CYSQ"/>
    <property type="match status" value="1"/>
</dbReference>
<feature type="binding site" evidence="4">
    <location>
        <position position="69"/>
    </location>
    <ligand>
        <name>Mg(2+)</name>
        <dbReference type="ChEBI" id="CHEBI:18420"/>
        <label>1</label>
    </ligand>
</feature>
<dbReference type="RefSeq" id="WP_136124588.1">
    <property type="nucleotide sequence ID" value="NZ_CAJUGY010000003.1"/>
</dbReference>
<feature type="binding site" evidence="4">
    <location>
        <position position="91"/>
    </location>
    <ligand>
        <name>Mg(2+)</name>
        <dbReference type="ChEBI" id="CHEBI:18420"/>
        <label>1</label>
    </ligand>
</feature>
<dbReference type="NCBIfam" id="TIGR01331">
    <property type="entry name" value="bisphos_cysQ"/>
    <property type="match status" value="1"/>
</dbReference>
<feature type="binding site" evidence="5">
    <location>
        <position position="69"/>
    </location>
    <ligand>
        <name>Mg(2+)</name>
        <dbReference type="ChEBI" id="CHEBI:18420"/>
        <label>1</label>
        <note>catalytic</note>
    </ligand>
</feature>
<dbReference type="CDD" id="cd01638">
    <property type="entry name" value="CysQ"/>
    <property type="match status" value="1"/>
</dbReference>
<dbReference type="InterPro" id="IPR050725">
    <property type="entry name" value="CysQ/Inositol_MonoPase"/>
</dbReference>
<dbReference type="AlphaFoldDB" id="A0A4S2PD53"/>
<proteinExistence type="inferred from homology"/>
<dbReference type="PANTHER" id="PTHR43028">
    <property type="entry name" value="3'(2'),5'-BISPHOSPHATE NUCLEOTIDASE 1"/>
    <property type="match status" value="1"/>
</dbReference>
<comment type="cofactor">
    <cofactor evidence="4 5">
        <name>Mg(2+)</name>
        <dbReference type="ChEBI" id="CHEBI:18420"/>
    </cofactor>
</comment>
<dbReference type="GO" id="GO:0050427">
    <property type="term" value="P:3'-phosphoadenosine 5'-phosphosulfate metabolic process"/>
    <property type="evidence" value="ECO:0007669"/>
    <property type="project" value="TreeGrafter"/>
</dbReference>
<dbReference type="GO" id="GO:0008441">
    <property type="term" value="F:3'(2'),5'-bisphosphate nucleotidase activity"/>
    <property type="evidence" value="ECO:0007669"/>
    <property type="project" value="UniProtKB-UniRule"/>
</dbReference>
<comment type="caution">
    <text evidence="6">The sequence shown here is derived from an EMBL/GenBank/DDBJ whole genome shotgun (WGS) entry which is preliminary data.</text>
</comment>
<gene>
    <name evidence="4 6" type="primary">cysQ</name>
    <name evidence="6" type="ORF">D3M76_11605</name>
</gene>
<feature type="binding site" evidence="4">
    <location>
        <position position="92"/>
    </location>
    <ligand>
        <name>Mg(2+)</name>
        <dbReference type="ChEBI" id="CHEBI:18420"/>
        <label>2</label>
    </ligand>
</feature>
<feature type="binding site" evidence="5">
    <location>
        <position position="89"/>
    </location>
    <ligand>
        <name>Mg(2+)</name>
        <dbReference type="ChEBI" id="CHEBI:18420"/>
        <label>1</label>
        <note>catalytic</note>
    </ligand>
</feature>
<protein>
    <recommendedName>
        <fullName evidence="4">3'(2'),5'-bisphosphate nucleotidase CysQ</fullName>
        <ecNumber evidence="4">3.1.3.7</ecNumber>
    </recommendedName>
    <alternativeName>
        <fullName evidence="4">3'(2'),5-bisphosphonucleoside 3'(2')-phosphohydrolase</fullName>
    </alternativeName>
    <alternativeName>
        <fullName evidence="4">3'-phosphoadenosine 5'-phosphate phosphatase</fullName>
        <shortName evidence="4">PAP phosphatase</shortName>
    </alternativeName>
</protein>
<organism evidence="6 7">
    <name type="scientific">Rodentibacter pneumotropicus</name>
    <dbReference type="NCBI Taxonomy" id="758"/>
    <lineage>
        <taxon>Bacteria</taxon>
        <taxon>Pseudomonadati</taxon>
        <taxon>Pseudomonadota</taxon>
        <taxon>Gammaproteobacteria</taxon>
        <taxon>Pasteurellales</taxon>
        <taxon>Pasteurellaceae</taxon>
        <taxon>Rodentibacter</taxon>
    </lineage>
</organism>
<feature type="binding site" evidence="4">
    <location>
        <position position="221"/>
    </location>
    <ligand>
        <name>substrate</name>
    </ligand>
</feature>